<dbReference type="STRING" id="1328759.A0A5C2RL28"/>
<feature type="region of interest" description="Disordered" evidence="1">
    <location>
        <begin position="1"/>
        <end position="23"/>
    </location>
</feature>
<feature type="compositionally biased region" description="Basic and acidic residues" evidence="1">
    <location>
        <begin position="8"/>
        <end position="23"/>
    </location>
</feature>
<proteinExistence type="predicted"/>
<name>A0A5C2RL28_9APHY</name>
<evidence type="ECO:0000313" key="4">
    <source>
        <dbReference type="Proteomes" id="UP000313359"/>
    </source>
</evidence>
<protein>
    <recommendedName>
        <fullName evidence="2">Integrase zinc-binding domain-containing protein</fullName>
    </recommendedName>
</protein>
<sequence>RRVVLHRPRAEQQEGERPANEAVSHKTKEMYYSPSEYENVEPAVQIAHGFMQHLSESTEGLDLVAVLKGRYGEDQFFAQILENPKHFKNFDLKEGLVFIRDANKCLLCVPKILINGRSAREIVIRHAHSILAHLGTHRTLCLLRDHVWWKS</sequence>
<evidence type="ECO:0000256" key="1">
    <source>
        <dbReference type="SAM" id="MobiDB-lite"/>
    </source>
</evidence>
<dbReference type="AlphaFoldDB" id="A0A5C2RL28"/>
<keyword evidence="4" id="KW-1185">Reference proteome</keyword>
<gene>
    <name evidence="3" type="ORF">L227DRAFT_490606</name>
</gene>
<dbReference type="Pfam" id="PF17921">
    <property type="entry name" value="Integrase_H2C2"/>
    <property type="match status" value="1"/>
</dbReference>
<reference evidence="3" key="1">
    <citation type="journal article" date="2018" name="Genome Biol. Evol.">
        <title>Genomics and development of Lentinus tigrinus, a white-rot wood-decaying mushroom with dimorphic fruiting bodies.</title>
        <authorList>
            <person name="Wu B."/>
            <person name="Xu Z."/>
            <person name="Knudson A."/>
            <person name="Carlson A."/>
            <person name="Chen N."/>
            <person name="Kovaka S."/>
            <person name="LaButti K."/>
            <person name="Lipzen A."/>
            <person name="Pennachio C."/>
            <person name="Riley R."/>
            <person name="Schakwitz W."/>
            <person name="Umezawa K."/>
            <person name="Ohm R.A."/>
            <person name="Grigoriev I.V."/>
            <person name="Nagy L.G."/>
            <person name="Gibbons J."/>
            <person name="Hibbett D."/>
        </authorList>
    </citation>
    <scope>NUCLEOTIDE SEQUENCE [LARGE SCALE GENOMIC DNA]</scope>
    <source>
        <strain evidence="3">ALCF2SS1-6</strain>
    </source>
</reference>
<feature type="non-terminal residue" evidence="3">
    <location>
        <position position="1"/>
    </location>
</feature>
<dbReference type="InterPro" id="IPR041588">
    <property type="entry name" value="Integrase_H2C2"/>
</dbReference>
<feature type="non-terminal residue" evidence="3">
    <location>
        <position position="151"/>
    </location>
</feature>
<organism evidence="3 4">
    <name type="scientific">Lentinus tigrinus ALCF2SS1-6</name>
    <dbReference type="NCBI Taxonomy" id="1328759"/>
    <lineage>
        <taxon>Eukaryota</taxon>
        <taxon>Fungi</taxon>
        <taxon>Dikarya</taxon>
        <taxon>Basidiomycota</taxon>
        <taxon>Agaricomycotina</taxon>
        <taxon>Agaricomycetes</taxon>
        <taxon>Polyporales</taxon>
        <taxon>Polyporaceae</taxon>
        <taxon>Lentinus</taxon>
    </lineage>
</organism>
<feature type="domain" description="Integrase zinc-binding" evidence="2">
    <location>
        <begin position="117"/>
        <end position="150"/>
    </location>
</feature>
<dbReference type="Gene3D" id="1.10.340.70">
    <property type="match status" value="1"/>
</dbReference>
<accession>A0A5C2RL28</accession>
<dbReference type="Proteomes" id="UP000313359">
    <property type="component" value="Unassembled WGS sequence"/>
</dbReference>
<evidence type="ECO:0000259" key="2">
    <source>
        <dbReference type="Pfam" id="PF17921"/>
    </source>
</evidence>
<evidence type="ECO:0000313" key="3">
    <source>
        <dbReference type="EMBL" id="RPD52024.1"/>
    </source>
</evidence>
<dbReference type="EMBL" id="ML122511">
    <property type="protein sequence ID" value="RPD52024.1"/>
    <property type="molecule type" value="Genomic_DNA"/>
</dbReference>
<dbReference type="OrthoDB" id="3249394at2759"/>